<feature type="transmembrane region" description="Helical" evidence="9">
    <location>
        <begin position="486"/>
        <end position="510"/>
    </location>
</feature>
<feature type="transmembrane region" description="Helical" evidence="9">
    <location>
        <begin position="121"/>
        <end position="139"/>
    </location>
</feature>
<feature type="transmembrane region" description="Helical" evidence="9">
    <location>
        <begin position="314"/>
        <end position="334"/>
    </location>
</feature>
<feature type="compositionally biased region" description="Polar residues" evidence="8">
    <location>
        <begin position="1"/>
        <end position="20"/>
    </location>
</feature>
<dbReference type="Gene3D" id="1.20.1250.20">
    <property type="entry name" value="MFS general substrate transporter like domains"/>
    <property type="match status" value="1"/>
</dbReference>
<dbReference type="GO" id="GO:0005886">
    <property type="term" value="C:plasma membrane"/>
    <property type="evidence" value="ECO:0007669"/>
    <property type="project" value="UniProtKB-SubCell"/>
</dbReference>
<feature type="transmembrane region" description="Helical" evidence="9">
    <location>
        <begin position="151"/>
        <end position="170"/>
    </location>
</feature>
<organism evidence="11 12">
    <name type="scientific">Stachybotrys elegans</name>
    <dbReference type="NCBI Taxonomy" id="80388"/>
    <lineage>
        <taxon>Eukaryota</taxon>
        <taxon>Fungi</taxon>
        <taxon>Dikarya</taxon>
        <taxon>Ascomycota</taxon>
        <taxon>Pezizomycotina</taxon>
        <taxon>Sordariomycetes</taxon>
        <taxon>Hypocreomycetidae</taxon>
        <taxon>Hypocreales</taxon>
        <taxon>Stachybotryaceae</taxon>
        <taxon>Stachybotrys</taxon>
    </lineage>
</organism>
<evidence type="ECO:0000256" key="2">
    <source>
        <dbReference type="ARBA" id="ARBA00004236"/>
    </source>
</evidence>
<keyword evidence="4" id="KW-1003">Cell membrane</keyword>
<dbReference type="PANTHER" id="PTHR23502:SF74">
    <property type="entry name" value="MAJOR FACILITATOR SUPERFAMILY (MFS) PROFILE DOMAIN-CONTAINING PROTEIN"/>
    <property type="match status" value="1"/>
</dbReference>
<dbReference type="SUPFAM" id="SSF103473">
    <property type="entry name" value="MFS general substrate transporter"/>
    <property type="match status" value="1"/>
</dbReference>
<keyword evidence="6 9" id="KW-1133">Transmembrane helix</keyword>
<evidence type="ECO:0000256" key="4">
    <source>
        <dbReference type="ARBA" id="ARBA00022475"/>
    </source>
</evidence>
<accession>A0A8K0SP31</accession>
<proteinExistence type="inferred from homology"/>
<evidence type="ECO:0000313" key="11">
    <source>
        <dbReference type="EMBL" id="KAH7320201.1"/>
    </source>
</evidence>
<dbReference type="InterPro" id="IPR020846">
    <property type="entry name" value="MFS_dom"/>
</dbReference>
<dbReference type="OrthoDB" id="5141738at2759"/>
<feature type="transmembrane region" description="Helical" evidence="9">
    <location>
        <begin position="454"/>
        <end position="474"/>
    </location>
</feature>
<gene>
    <name evidence="11" type="ORF">B0I35DRAFT_408895</name>
</gene>
<feature type="transmembrane region" description="Helical" evidence="9">
    <location>
        <begin position="242"/>
        <end position="268"/>
    </location>
</feature>
<evidence type="ECO:0000259" key="10">
    <source>
        <dbReference type="PROSITE" id="PS50850"/>
    </source>
</evidence>
<dbReference type="Pfam" id="PF07690">
    <property type="entry name" value="MFS_1"/>
    <property type="match status" value="1"/>
</dbReference>
<comment type="subcellular location">
    <subcellularLocation>
        <location evidence="2">Cell membrane</location>
    </subcellularLocation>
    <subcellularLocation>
        <location evidence="1">Membrane</location>
        <topology evidence="1">Multi-pass membrane protein</topology>
    </subcellularLocation>
</comment>
<evidence type="ECO:0000256" key="5">
    <source>
        <dbReference type="ARBA" id="ARBA00022692"/>
    </source>
</evidence>
<keyword evidence="7 9" id="KW-0472">Membrane</keyword>
<feature type="transmembrane region" description="Helical" evidence="9">
    <location>
        <begin position="176"/>
        <end position="198"/>
    </location>
</feature>
<keyword evidence="12" id="KW-1185">Reference proteome</keyword>
<evidence type="ECO:0000256" key="1">
    <source>
        <dbReference type="ARBA" id="ARBA00004141"/>
    </source>
</evidence>
<sequence>MATASPSSPHEYPTRSSSFSDAIHPVDDVETQYDHDEETAGRGIGALYNIRSRTRSEADYTVINWDVKDPENPYNWTNSKKVLVVLIIVLLVTNSTMGSALPSMAMPNIAAEFHVTSRLQLPLPISLYLVGFVVGALIWGPLSEHFGRRNLTLATLGFLAIFTMACALAPSWPVFLVFRLICGIFAASPIAVVAGIMADIYGEPRTRGRAFAIFMATTVFGPLFAPIISGFVAPAIGWRWSFWIGLIWAGVTFVFTLFLPETFGPILLARRAAKRRKSDPASRIVAPRDLEKTDMSQLLTVVLLRPVQMMVSELIVITSCAYLAYAYAIFYMYFQVFPIVFRDLYGLSPGVTGLVYLPIGGGALLALPVFWYWDHVLYTAQARGAAWTKREEYRRLPLAILGGPMFVISLFWLGYTARTSISFVVPLLAGIPFGMGYLLIFMAILNYLTDAYEIYAASANSASSFTRSLFAVVLPLATRPMFENLGISGACSLLGGLSAVLCIIPFVFIWKGPSIRARSRFCIALKEQKEMALREELQRAEKQLK</sequence>
<feature type="region of interest" description="Disordered" evidence="8">
    <location>
        <begin position="1"/>
        <end position="25"/>
    </location>
</feature>
<feature type="transmembrane region" description="Helical" evidence="9">
    <location>
        <begin position="354"/>
        <end position="373"/>
    </location>
</feature>
<feature type="transmembrane region" description="Helical" evidence="9">
    <location>
        <begin position="421"/>
        <end position="447"/>
    </location>
</feature>
<comment type="similarity">
    <text evidence="3">Belongs to the major facilitator superfamily.</text>
</comment>
<evidence type="ECO:0000256" key="9">
    <source>
        <dbReference type="SAM" id="Phobius"/>
    </source>
</evidence>
<evidence type="ECO:0000256" key="6">
    <source>
        <dbReference type="ARBA" id="ARBA00022989"/>
    </source>
</evidence>
<dbReference type="AlphaFoldDB" id="A0A8K0SP31"/>
<feature type="transmembrane region" description="Helical" evidence="9">
    <location>
        <begin position="82"/>
        <end position="101"/>
    </location>
</feature>
<dbReference type="Proteomes" id="UP000813444">
    <property type="component" value="Unassembled WGS sequence"/>
</dbReference>
<dbReference type="InterPro" id="IPR011701">
    <property type="entry name" value="MFS"/>
</dbReference>
<reference evidence="11" key="1">
    <citation type="journal article" date="2021" name="Nat. Commun.">
        <title>Genetic determinants of endophytism in the Arabidopsis root mycobiome.</title>
        <authorList>
            <person name="Mesny F."/>
            <person name="Miyauchi S."/>
            <person name="Thiergart T."/>
            <person name="Pickel B."/>
            <person name="Atanasova L."/>
            <person name="Karlsson M."/>
            <person name="Huettel B."/>
            <person name="Barry K.W."/>
            <person name="Haridas S."/>
            <person name="Chen C."/>
            <person name="Bauer D."/>
            <person name="Andreopoulos W."/>
            <person name="Pangilinan J."/>
            <person name="LaButti K."/>
            <person name="Riley R."/>
            <person name="Lipzen A."/>
            <person name="Clum A."/>
            <person name="Drula E."/>
            <person name="Henrissat B."/>
            <person name="Kohler A."/>
            <person name="Grigoriev I.V."/>
            <person name="Martin F.M."/>
            <person name="Hacquard S."/>
        </authorList>
    </citation>
    <scope>NUCLEOTIDE SEQUENCE</scope>
    <source>
        <strain evidence="11">MPI-CAGE-CH-0235</strain>
    </source>
</reference>
<dbReference type="PANTHER" id="PTHR23502">
    <property type="entry name" value="MAJOR FACILITATOR SUPERFAMILY"/>
    <property type="match status" value="1"/>
</dbReference>
<dbReference type="FunFam" id="1.20.1250.20:FF:000082">
    <property type="entry name" value="MFS multidrug transporter, putative"/>
    <property type="match status" value="1"/>
</dbReference>
<dbReference type="PROSITE" id="PS50850">
    <property type="entry name" value="MFS"/>
    <property type="match status" value="1"/>
</dbReference>
<protein>
    <submittedName>
        <fullName evidence="11">Major facilitator superfamily domain-containing protein</fullName>
    </submittedName>
</protein>
<dbReference type="GO" id="GO:0022857">
    <property type="term" value="F:transmembrane transporter activity"/>
    <property type="evidence" value="ECO:0007669"/>
    <property type="project" value="InterPro"/>
</dbReference>
<dbReference type="CDD" id="cd17323">
    <property type="entry name" value="MFS_Tpo1_MDR_like"/>
    <property type="match status" value="1"/>
</dbReference>
<name>A0A8K0SP31_9HYPO</name>
<dbReference type="InterPro" id="IPR036259">
    <property type="entry name" value="MFS_trans_sf"/>
</dbReference>
<evidence type="ECO:0000256" key="7">
    <source>
        <dbReference type="ARBA" id="ARBA00023136"/>
    </source>
</evidence>
<comment type="caution">
    <text evidence="11">The sequence shown here is derived from an EMBL/GenBank/DDBJ whole genome shotgun (WGS) entry which is preliminary data.</text>
</comment>
<evidence type="ECO:0000313" key="12">
    <source>
        <dbReference type="Proteomes" id="UP000813444"/>
    </source>
</evidence>
<feature type="transmembrane region" description="Helical" evidence="9">
    <location>
        <begin position="210"/>
        <end position="236"/>
    </location>
</feature>
<feature type="transmembrane region" description="Helical" evidence="9">
    <location>
        <begin position="396"/>
        <end position="415"/>
    </location>
</feature>
<evidence type="ECO:0000256" key="3">
    <source>
        <dbReference type="ARBA" id="ARBA00008335"/>
    </source>
</evidence>
<evidence type="ECO:0000256" key="8">
    <source>
        <dbReference type="SAM" id="MobiDB-lite"/>
    </source>
</evidence>
<feature type="domain" description="Major facilitator superfamily (MFS) profile" evidence="10">
    <location>
        <begin position="82"/>
        <end position="513"/>
    </location>
</feature>
<keyword evidence="5 9" id="KW-0812">Transmembrane</keyword>
<dbReference type="EMBL" id="JAGPNK010000006">
    <property type="protein sequence ID" value="KAH7320201.1"/>
    <property type="molecule type" value="Genomic_DNA"/>
</dbReference>